<feature type="compositionally biased region" description="Basic and acidic residues" evidence="1">
    <location>
        <begin position="1501"/>
        <end position="1511"/>
    </location>
</feature>
<organism evidence="3 4">
    <name type="scientific">Pelobates cultripes</name>
    <name type="common">Western spadefoot toad</name>
    <dbReference type="NCBI Taxonomy" id="61616"/>
    <lineage>
        <taxon>Eukaryota</taxon>
        <taxon>Metazoa</taxon>
        <taxon>Chordata</taxon>
        <taxon>Craniata</taxon>
        <taxon>Vertebrata</taxon>
        <taxon>Euteleostomi</taxon>
        <taxon>Amphibia</taxon>
        <taxon>Batrachia</taxon>
        <taxon>Anura</taxon>
        <taxon>Pelobatoidea</taxon>
        <taxon>Pelobatidae</taxon>
        <taxon>Pelobates</taxon>
    </lineage>
</organism>
<sequence length="1511" mass="165883">MAPTILSSTPHSQKGHGSIYAETLPKLRRLPHGESLHKALVVPYTPPKGERMQISVWTSYRKKQPLQPFKLKSSKHLYNLFHSASVARSNPFGNRRLLKRELGHVALQDNVLTTHEPHTSKNGWNSAVEDMINQLFGVEQNVPVKSGVQKSGSTLVLKGKSKLSLGSFLERDSILENRVAMVRSLPLDNFSIPVTKVSKIVLPPTTTDNYQSFSFTFGKNLATEKKTTIPLEQSVTAFPLTGTQSVSSDGLSVNVPFKTLAKISSLHSTPYNAAKKLPVTNNPNKSILNRSIPPNLISSAHIQRFGKSSTDAMELKTLAFTPLKELHNHTLHIENKTSKTSLNMLLNGQYPTSSVTETSNSLPFDNFKGTTEPIKREKKQESLFSTKDTLLSRTKSSLLGFVDPQSTTPAALTWHSTKPKSPPLQLYSSSTTTPEVSRLTASFLPRSLGLPSTPDTSTSDHNNFNTLQKHKPETQRLNESSFIVLGLVDSQSTTPAALTWHSTKPKSPPLQLYSSSTTTPEVSRFTALFLPRSLGLPSTPDTATIDHNNFSTLQKSKPETQRLNESTFTVNNTIVPTSSDFTVHSSPYSEAVWGVSFKKPSRKKVRSREILSYTKQTITKPLLDHSSLPVTTVNLSGFGKTVGSTDVSMHGRVISNHSTTHSSEQTLTSSKLPSVQSLAANHYPWLFTKQDGATVPLSPTFMPSSGHTALRDMTRGLHSSSTTSKFSSPISEVTQSAITLVQDKHKFFKTVTDPNTLHSHPWTSPSKNVTHTVDHYGTAPTDVSTVTEITGISVTSKWKSLTFSATTPIYNASSEVVSVTSSETTFTNTTEEVDLSWLNGTDLVNISIGFRRPKRPKTPCPQEVASTASTRSAVTQSIKTTKFQASGSSAAFLGMVTKLQHSVSTQTHHTASSTIKHTKGHLPSPNVHTTTTLRGTTSRLMPTMYSTSADRIYLKTKAAEMGPIHKTTSKGAIATVSTSSTRNSTKMDILTSYSPVPVIPAMLVTEGAIKDEDLSIPSSMGNHFVSESDDPLADRRQTLVPPTTTAYSPIVPLNFRLTGIAYSSQLQEKQSKEYTILEKEVQLVLNKIFSTKYQSEFLQSTIKNFLNGSVIAETDLVFANQSPIPSGSNIVRTLLSSNLAQQNEFGWRIDSTSVESKGLAQILSRLQHLSPLYSPKTPTALAHYMGGAKKTRNSSVAPIFRRTQERAQTPAPELSLPGADSEMSSQTPTYRAEAFVIQWRRSWTSCSTLFWKNMADITACAQATEANMAEVQESVHTHEGALRYLRDQLRVLEDANEDLNNRTRCNNIRVRGVPESVTAELLMDTLQNVFTHLLPEATMADLLMDRAHRALRAPSTTSTTPRNVIVRMHFFHIKEYLTRATRETPVEGVPIQLYQDLAPATLETAGAPSTDSAPNPAWPPLCLGPSLQNYNMQGKQILHLSEAGRDPSRPRATRPHSAPPRCVILPTVLQPAAKRTDNSAQDTGHLTPHSRKEIPTTTSMHDPHDTCTPHN</sequence>
<name>A0AAD1RK96_PELCU</name>
<feature type="compositionally biased region" description="Polar residues" evidence="1">
    <location>
        <begin position="453"/>
        <end position="467"/>
    </location>
</feature>
<dbReference type="Pfam" id="PF01390">
    <property type="entry name" value="SEA"/>
    <property type="match status" value="1"/>
</dbReference>
<dbReference type="SMART" id="SM00200">
    <property type="entry name" value="SEA"/>
    <property type="match status" value="1"/>
</dbReference>
<dbReference type="InterPro" id="IPR004244">
    <property type="entry name" value="Transposase_22"/>
</dbReference>
<dbReference type="PROSITE" id="PS50024">
    <property type="entry name" value="SEA"/>
    <property type="match status" value="1"/>
</dbReference>
<dbReference type="SUPFAM" id="SSF82671">
    <property type="entry name" value="SEA domain"/>
    <property type="match status" value="1"/>
</dbReference>
<feature type="region of interest" description="Disordered" evidence="1">
    <location>
        <begin position="1204"/>
        <end position="1225"/>
    </location>
</feature>
<feature type="compositionally biased region" description="Polar residues" evidence="1">
    <location>
        <begin position="905"/>
        <end position="915"/>
    </location>
</feature>
<dbReference type="EMBL" id="OW240914">
    <property type="protein sequence ID" value="CAH2273468.1"/>
    <property type="molecule type" value="Genomic_DNA"/>
</dbReference>
<dbReference type="Gene3D" id="3.30.70.1820">
    <property type="entry name" value="L1 transposable element, RRM domain"/>
    <property type="match status" value="1"/>
</dbReference>
<dbReference type="InterPro" id="IPR036364">
    <property type="entry name" value="SEA_dom_sf"/>
</dbReference>
<evidence type="ECO:0000313" key="4">
    <source>
        <dbReference type="Proteomes" id="UP001295444"/>
    </source>
</evidence>
<evidence type="ECO:0000256" key="1">
    <source>
        <dbReference type="SAM" id="MobiDB-lite"/>
    </source>
</evidence>
<dbReference type="PANTHER" id="PTHR11505">
    <property type="entry name" value="L1 TRANSPOSABLE ELEMENT-RELATED"/>
    <property type="match status" value="1"/>
</dbReference>
<keyword evidence="4" id="KW-1185">Reference proteome</keyword>
<feature type="region of interest" description="Disordered" evidence="1">
    <location>
        <begin position="905"/>
        <end position="927"/>
    </location>
</feature>
<accession>A0AAD1RK96</accession>
<dbReference type="InterPro" id="IPR000082">
    <property type="entry name" value="SEA_dom"/>
</dbReference>
<evidence type="ECO:0000313" key="3">
    <source>
        <dbReference type="EMBL" id="CAH2273468.1"/>
    </source>
</evidence>
<reference evidence="3" key="1">
    <citation type="submission" date="2022-03" db="EMBL/GenBank/DDBJ databases">
        <authorList>
            <person name="Alioto T."/>
            <person name="Alioto T."/>
            <person name="Gomez Garrido J."/>
        </authorList>
    </citation>
    <scope>NUCLEOTIDE SEQUENCE</scope>
</reference>
<dbReference type="Gene3D" id="3.30.70.960">
    <property type="entry name" value="SEA domain"/>
    <property type="match status" value="1"/>
</dbReference>
<dbReference type="InterPro" id="IPR043636">
    <property type="entry name" value="L1_RRM_dom"/>
</dbReference>
<feature type="region of interest" description="Disordered" evidence="1">
    <location>
        <begin position="445"/>
        <end position="473"/>
    </location>
</feature>
<evidence type="ECO:0000259" key="2">
    <source>
        <dbReference type="PROSITE" id="PS50024"/>
    </source>
</evidence>
<dbReference type="Proteomes" id="UP001295444">
    <property type="component" value="Chromosome 03"/>
</dbReference>
<feature type="region of interest" description="Disordered" evidence="1">
    <location>
        <begin position="1472"/>
        <end position="1511"/>
    </location>
</feature>
<gene>
    <name evidence="3" type="ORF">PECUL_23A045276</name>
</gene>
<feature type="region of interest" description="Disordered" evidence="1">
    <location>
        <begin position="412"/>
        <end position="432"/>
    </location>
</feature>
<protein>
    <recommendedName>
        <fullName evidence="2">SEA domain-containing protein</fullName>
    </recommendedName>
</protein>
<feature type="domain" description="SEA" evidence="2">
    <location>
        <begin position="1047"/>
        <end position="1161"/>
    </location>
</feature>
<dbReference type="Pfam" id="PF02994">
    <property type="entry name" value="Transposase_22"/>
    <property type="match status" value="1"/>
</dbReference>
<proteinExistence type="predicted"/>